<feature type="region of interest" description="Disordered" evidence="1">
    <location>
        <begin position="27"/>
        <end position="47"/>
    </location>
</feature>
<dbReference type="Proteomes" id="UP000677305">
    <property type="component" value="Chromosome"/>
</dbReference>
<reference evidence="4 5" key="1">
    <citation type="submission" date="2020-07" db="EMBL/GenBank/DDBJ databases">
        <title>Vallitalea guaymasensis genome.</title>
        <authorList>
            <person name="Postec A."/>
        </authorList>
    </citation>
    <scope>NUCLEOTIDE SEQUENCE [LARGE SCALE GENOMIC DNA]</scope>
    <source>
        <strain evidence="4 5">Ra1766G1</strain>
    </source>
</reference>
<organism evidence="4 5">
    <name type="scientific">Vallitalea guaymasensis</name>
    <dbReference type="NCBI Taxonomy" id="1185412"/>
    <lineage>
        <taxon>Bacteria</taxon>
        <taxon>Bacillati</taxon>
        <taxon>Bacillota</taxon>
        <taxon>Clostridia</taxon>
        <taxon>Lachnospirales</taxon>
        <taxon>Vallitaleaceae</taxon>
        <taxon>Vallitalea</taxon>
    </lineage>
</organism>
<dbReference type="Pfam" id="PF01547">
    <property type="entry name" value="SBP_bac_1"/>
    <property type="match status" value="1"/>
</dbReference>
<keyword evidence="5" id="KW-1185">Reference proteome</keyword>
<dbReference type="InterPro" id="IPR050490">
    <property type="entry name" value="Bact_solute-bd_prot1"/>
</dbReference>
<accession>A0A8J8MBF9</accession>
<dbReference type="AlphaFoldDB" id="A0A8J8MBF9"/>
<dbReference type="SUPFAM" id="SSF53850">
    <property type="entry name" value="Periplasmic binding protein-like II"/>
    <property type="match status" value="1"/>
</dbReference>
<evidence type="ECO:0000313" key="4">
    <source>
        <dbReference type="EMBL" id="QUH29894.1"/>
    </source>
</evidence>
<dbReference type="InterPro" id="IPR006059">
    <property type="entry name" value="SBP"/>
</dbReference>
<dbReference type="PROSITE" id="PS51257">
    <property type="entry name" value="PROKAR_LIPOPROTEIN"/>
    <property type="match status" value="1"/>
</dbReference>
<dbReference type="EMBL" id="CP058561">
    <property type="protein sequence ID" value="QUH29894.1"/>
    <property type="molecule type" value="Genomic_DNA"/>
</dbReference>
<evidence type="ECO:0000256" key="2">
    <source>
        <dbReference type="SAM" id="SignalP"/>
    </source>
</evidence>
<protein>
    <submittedName>
        <fullName evidence="4">ABC transporter substrate-binding protein</fullName>
    </submittedName>
</protein>
<dbReference type="Gene3D" id="3.40.190.10">
    <property type="entry name" value="Periplasmic binding protein-like II"/>
    <property type="match status" value="1"/>
</dbReference>
<feature type="chain" id="PRO_5039349507" evidence="2">
    <location>
        <begin position="24"/>
        <end position="491"/>
    </location>
</feature>
<dbReference type="InterPro" id="IPR022627">
    <property type="entry name" value="DUF3502"/>
</dbReference>
<dbReference type="PANTHER" id="PTHR43649:SF17">
    <property type="entry name" value="ABC TRANSPORTER SOLUTE BINDING PROTEIN-SUGAR TRANSPORT"/>
    <property type="match status" value="1"/>
</dbReference>
<dbReference type="KEGG" id="vgu:HYG85_13625"/>
<dbReference type="PANTHER" id="PTHR43649">
    <property type="entry name" value="ARABINOSE-BINDING PROTEIN-RELATED"/>
    <property type="match status" value="1"/>
</dbReference>
<gene>
    <name evidence="4" type="ORF">HYG85_13625</name>
</gene>
<feature type="domain" description="DUF3502" evidence="3">
    <location>
        <begin position="424"/>
        <end position="491"/>
    </location>
</feature>
<feature type="signal peptide" evidence="2">
    <location>
        <begin position="1"/>
        <end position="23"/>
    </location>
</feature>
<evidence type="ECO:0000259" key="3">
    <source>
        <dbReference type="Pfam" id="PF12010"/>
    </source>
</evidence>
<sequence length="491" mass="55751">MKRNKLFLWVVLITMLVTIAGCAKKTDTKDNNTDGQTSQEENNDSSKENIPTLKWYTVGNGMPTNYDKWQKHINEYLEEKIGAHVDVSVIPWGEWDDKKSLIVNSGEYFDILFTNEARYNTEVSLGTFKDISELVKTVTPDLYNYIPKDYWDAVSVDGKIYSVPTYKDSSATQYLVWDTAMVDKYGIDIKNLKTLDQLTDVFREIRDGENVAPFKLYKNGLDYVFFNYDTMQAGLPTLGVRYDDDKRTVVNTLEQQDILDELSILHEWYKEGIINADAPALDEQSGYRVAFIAQGWPSAAKTTWGPNTGIEAEAVQFTDTIVSNTTVGGSLNGIYSGTKYPEKCLKLIELMNKDSYVRDAFYYGLEGENFEYTDDGKVHKFNSDWTMAGYTQGTFFNVSQEDTSSFNQWDEVKELNANATPSVLIGFSLNTSSIETELAECRAIYLKYRSELLTGAKDPMELTKKITDELNAAGFEKIITEAQKQVDEFSK</sequence>
<keyword evidence="2" id="KW-0732">Signal</keyword>
<name>A0A8J8MBF9_9FIRM</name>
<dbReference type="RefSeq" id="WP_212690140.1">
    <property type="nucleotide sequence ID" value="NZ_CP058561.1"/>
</dbReference>
<evidence type="ECO:0000313" key="5">
    <source>
        <dbReference type="Proteomes" id="UP000677305"/>
    </source>
</evidence>
<evidence type="ECO:0000256" key="1">
    <source>
        <dbReference type="SAM" id="MobiDB-lite"/>
    </source>
</evidence>
<dbReference type="Pfam" id="PF12010">
    <property type="entry name" value="DUF3502"/>
    <property type="match status" value="1"/>
</dbReference>
<proteinExistence type="predicted"/>